<protein>
    <submittedName>
        <fullName evidence="2">Uncharacterized protein</fullName>
    </submittedName>
</protein>
<dbReference type="EMBL" id="SOYY01000025">
    <property type="protein sequence ID" value="KAA0702509.1"/>
    <property type="molecule type" value="Genomic_DNA"/>
</dbReference>
<accession>A0A5A9N0N7</accession>
<keyword evidence="3" id="KW-1185">Reference proteome</keyword>
<feature type="compositionally biased region" description="Basic and acidic residues" evidence="1">
    <location>
        <begin position="21"/>
        <end position="36"/>
    </location>
</feature>
<reference evidence="2 3" key="1">
    <citation type="journal article" date="2019" name="Mol. Ecol. Resour.">
        <title>Chromosome-level genome assembly of Triplophysa tibetana, a fish adapted to the harsh high-altitude environment of the Tibetan Plateau.</title>
        <authorList>
            <person name="Yang X."/>
            <person name="Liu H."/>
            <person name="Ma Z."/>
            <person name="Zou Y."/>
            <person name="Zou M."/>
            <person name="Mao Y."/>
            <person name="Li X."/>
            <person name="Wang H."/>
            <person name="Chen T."/>
            <person name="Wang W."/>
            <person name="Yang R."/>
        </authorList>
    </citation>
    <scope>NUCLEOTIDE SEQUENCE [LARGE SCALE GENOMIC DNA]</scope>
    <source>
        <strain evidence="2">TTIB1903HZAU</strain>
        <tissue evidence="2">Muscle</tissue>
    </source>
</reference>
<proteinExistence type="predicted"/>
<name>A0A5A9N0N7_9TELE</name>
<organism evidence="2 3">
    <name type="scientific">Triplophysa tibetana</name>
    <dbReference type="NCBI Taxonomy" id="1572043"/>
    <lineage>
        <taxon>Eukaryota</taxon>
        <taxon>Metazoa</taxon>
        <taxon>Chordata</taxon>
        <taxon>Craniata</taxon>
        <taxon>Vertebrata</taxon>
        <taxon>Euteleostomi</taxon>
        <taxon>Actinopterygii</taxon>
        <taxon>Neopterygii</taxon>
        <taxon>Teleostei</taxon>
        <taxon>Ostariophysi</taxon>
        <taxon>Cypriniformes</taxon>
        <taxon>Nemacheilidae</taxon>
        <taxon>Triplophysa</taxon>
    </lineage>
</organism>
<evidence type="ECO:0000256" key="1">
    <source>
        <dbReference type="SAM" id="MobiDB-lite"/>
    </source>
</evidence>
<evidence type="ECO:0000313" key="3">
    <source>
        <dbReference type="Proteomes" id="UP000324632"/>
    </source>
</evidence>
<evidence type="ECO:0000313" key="2">
    <source>
        <dbReference type="EMBL" id="KAA0702509.1"/>
    </source>
</evidence>
<gene>
    <name evidence="2" type="ORF">E1301_Tti021311</name>
</gene>
<sequence length="84" mass="9467">MNKTGRTPVDDSSSTFGEMHLTPERRPSPKETERFRETPQVWIEVIKGSGVFCQGEAWRAARLPTSATAMVRNLLLGTFDLRLC</sequence>
<feature type="region of interest" description="Disordered" evidence="1">
    <location>
        <begin position="1"/>
        <end position="36"/>
    </location>
</feature>
<comment type="caution">
    <text evidence="2">The sequence shown here is derived from an EMBL/GenBank/DDBJ whole genome shotgun (WGS) entry which is preliminary data.</text>
</comment>
<dbReference type="AlphaFoldDB" id="A0A5A9N0N7"/>
<dbReference type="Proteomes" id="UP000324632">
    <property type="component" value="Chromosome 25"/>
</dbReference>
<feature type="compositionally biased region" description="Polar residues" evidence="1">
    <location>
        <begin position="1"/>
        <end position="16"/>
    </location>
</feature>